<evidence type="ECO:0000313" key="7">
    <source>
        <dbReference type="Ensembl" id="ENSRNOP00000085890.2"/>
    </source>
</evidence>
<dbReference type="PRINTS" id="PR00465">
    <property type="entry name" value="EP450IV"/>
</dbReference>
<reference evidence="7" key="3">
    <citation type="submission" date="2025-09" db="UniProtKB">
        <authorList>
            <consortium name="Ensembl"/>
        </authorList>
    </citation>
    <scope>IDENTIFICATION</scope>
    <source>
        <strain evidence="7">Brown Norway</strain>
    </source>
</reference>
<dbReference type="GO" id="GO:0016705">
    <property type="term" value="F:oxidoreductase activity, acting on paired donors, with incorporation or reduction of molecular oxygen"/>
    <property type="evidence" value="ECO:0007669"/>
    <property type="project" value="InterPro"/>
</dbReference>
<evidence type="ECO:0000256" key="1">
    <source>
        <dbReference type="ARBA" id="ARBA00010617"/>
    </source>
</evidence>
<dbReference type="GO" id="GO:0005506">
    <property type="term" value="F:iron ion binding"/>
    <property type="evidence" value="ECO:0007669"/>
    <property type="project" value="InterPro"/>
</dbReference>
<evidence type="ECO:0000256" key="3">
    <source>
        <dbReference type="ARBA" id="ARBA00022723"/>
    </source>
</evidence>
<sequence>MAALVAPKDMNFYGFLKPWLGDGLLLSSGDNVNIMHVKWKHLCVEGSAHLEMFENISLMTLDSLQKCLFGFDSNCQESPSEYISAILELSSLTIKRSYQLFLYLDFLYYRTADGRRFRKACDLVHSFTDAVIRERRRLLSSQGVDEFLESKTKSKSKTLDFIDVLLLAKDEHGKELSDEDIRAEADTFMFGDESHDTTASTLSWILYNLARHPEYQESCLQEVWELLRDREPEEIEWDDLAQLPFLTMCIKESLRLHPPAVDLLRRCTQDIVLPDGRVIPKGNICVISIFGIHHNPSVWPDPEVYDPFRFDPESRQKRSPLSFIPFSAGPRNCIGQTFAMNEMKVAVALTLLRFRLLPDDKEPRRKPEIILRAEGGLRLLVEPLSGGA</sequence>
<dbReference type="InterPro" id="IPR036396">
    <property type="entry name" value="Cyt_P450_sf"/>
</dbReference>
<keyword evidence="4 6" id="KW-0408">Iron</keyword>
<dbReference type="PANTHER" id="PTHR24291:SF168">
    <property type="entry name" value="CYTOCHROME P450 CYP4F16-RELATED"/>
    <property type="match status" value="1"/>
</dbReference>
<dbReference type="InterPro" id="IPR002403">
    <property type="entry name" value="Cyt_P450_E_grp-IV"/>
</dbReference>
<accession>A0A8I6GEF2</accession>
<comment type="similarity">
    <text evidence="1 6">Belongs to the cytochrome P450 family.</text>
</comment>
<dbReference type="GO" id="GO:0020037">
    <property type="term" value="F:heme binding"/>
    <property type="evidence" value="ECO:0007669"/>
    <property type="project" value="InterPro"/>
</dbReference>
<dbReference type="FunCoup" id="A0A8I6GEF2">
    <property type="interactions" value="3"/>
</dbReference>
<dbReference type="Gene3D" id="1.10.630.10">
    <property type="entry name" value="Cytochrome P450"/>
    <property type="match status" value="1"/>
</dbReference>
<reference evidence="7" key="2">
    <citation type="submission" date="2025-08" db="UniProtKB">
        <authorList>
            <consortium name="Ensembl"/>
        </authorList>
    </citation>
    <scope>IDENTIFICATION</scope>
    <source>
        <strain evidence="7">Brown Norway</strain>
    </source>
</reference>
<reference evidence="7" key="1">
    <citation type="submission" date="2024-01" db="EMBL/GenBank/DDBJ databases">
        <title>GRCr8: a new rat reference genome assembly contstructed from accurate long reads and long range scaffolding.</title>
        <authorList>
            <person name="Doris P.A."/>
            <person name="Kalbfleisch T."/>
            <person name="Li K."/>
            <person name="Howe K."/>
            <person name="Wood J."/>
        </authorList>
    </citation>
    <scope>NUCLEOTIDE SEQUENCE [LARGE SCALE GENOMIC DNA]</scope>
    <source>
        <strain evidence="7">Brown Norway</strain>
    </source>
</reference>
<evidence type="ECO:0000313" key="9">
    <source>
        <dbReference type="RGD" id="150343657"/>
    </source>
</evidence>
<dbReference type="PRINTS" id="PR00385">
    <property type="entry name" value="P450"/>
</dbReference>
<keyword evidence="8" id="KW-1185">Reference proteome</keyword>
<dbReference type="PANTHER" id="PTHR24291">
    <property type="entry name" value="CYTOCHROME P450 FAMILY 4"/>
    <property type="match status" value="1"/>
</dbReference>
<evidence type="ECO:0000256" key="2">
    <source>
        <dbReference type="ARBA" id="ARBA00022617"/>
    </source>
</evidence>
<evidence type="ECO:0000313" key="8">
    <source>
        <dbReference type="Proteomes" id="UP000002494"/>
    </source>
</evidence>
<gene>
    <name evidence="9" type="primary">ENSRNOG00000067067</name>
</gene>
<dbReference type="Pfam" id="PF00067">
    <property type="entry name" value="p450"/>
    <property type="match status" value="1"/>
</dbReference>
<dbReference type="InterPro" id="IPR017972">
    <property type="entry name" value="Cyt_P450_CS"/>
</dbReference>
<keyword evidence="2 6" id="KW-0349">Heme</keyword>
<keyword evidence="5 6" id="KW-0503">Monooxygenase</keyword>
<dbReference type="InterPro" id="IPR001128">
    <property type="entry name" value="Cyt_P450"/>
</dbReference>
<dbReference type="OMA" id="IFTRIRY"/>
<proteinExistence type="inferred from homology"/>
<dbReference type="GeneTree" id="ENSGT00940000155021"/>
<protein>
    <submittedName>
        <fullName evidence="7">Uncharacterized protein</fullName>
    </submittedName>
</protein>
<dbReference type="GO" id="GO:0004497">
    <property type="term" value="F:monooxygenase activity"/>
    <property type="evidence" value="ECO:0007669"/>
    <property type="project" value="InterPro"/>
</dbReference>
<dbReference type="PROSITE" id="PS00086">
    <property type="entry name" value="CYTOCHROME_P450"/>
    <property type="match status" value="1"/>
</dbReference>
<keyword evidence="3 6" id="KW-0479">Metal-binding</keyword>
<dbReference type="Proteomes" id="UP000002494">
    <property type="component" value="Chromosome 7"/>
</dbReference>
<evidence type="ECO:0000256" key="4">
    <source>
        <dbReference type="ARBA" id="ARBA00023004"/>
    </source>
</evidence>
<dbReference type="AGR" id="RGD:150343657"/>
<evidence type="ECO:0000256" key="5">
    <source>
        <dbReference type="ARBA" id="ARBA00023033"/>
    </source>
</evidence>
<dbReference type="SUPFAM" id="SSF48264">
    <property type="entry name" value="Cytochrome P450"/>
    <property type="match status" value="1"/>
</dbReference>
<dbReference type="RGD" id="150343657">
    <property type="gene designation" value="ENSRNOG00000067067"/>
</dbReference>
<dbReference type="InterPro" id="IPR050196">
    <property type="entry name" value="Cytochrome_P450_Monoox"/>
</dbReference>
<dbReference type="Ensembl" id="ENSRNOT00000094175.2">
    <property type="protein sequence ID" value="ENSRNOP00000085890.2"/>
    <property type="gene ID" value="ENSRNOG00000067067.2"/>
</dbReference>
<dbReference type="AlphaFoldDB" id="A0A8I6GEF2"/>
<name>A0A8I6GEF2_RAT</name>
<evidence type="ECO:0000256" key="6">
    <source>
        <dbReference type="RuleBase" id="RU000461"/>
    </source>
</evidence>
<organism evidence="7 8">
    <name type="scientific">Rattus norvegicus</name>
    <name type="common">Rat</name>
    <dbReference type="NCBI Taxonomy" id="10116"/>
    <lineage>
        <taxon>Eukaryota</taxon>
        <taxon>Metazoa</taxon>
        <taxon>Chordata</taxon>
        <taxon>Craniata</taxon>
        <taxon>Vertebrata</taxon>
        <taxon>Euteleostomi</taxon>
        <taxon>Mammalia</taxon>
        <taxon>Eutheria</taxon>
        <taxon>Euarchontoglires</taxon>
        <taxon>Glires</taxon>
        <taxon>Rodentia</taxon>
        <taxon>Myomorpha</taxon>
        <taxon>Muroidea</taxon>
        <taxon>Muridae</taxon>
        <taxon>Murinae</taxon>
        <taxon>Rattus</taxon>
    </lineage>
</organism>
<keyword evidence="6" id="KW-0560">Oxidoreductase</keyword>